<evidence type="ECO:0000256" key="6">
    <source>
        <dbReference type="ARBA" id="ARBA00022741"/>
    </source>
</evidence>
<keyword evidence="19" id="KW-1185">Reference proteome</keyword>
<evidence type="ECO:0000256" key="3">
    <source>
        <dbReference type="ARBA" id="ARBA00022525"/>
    </source>
</evidence>
<dbReference type="Pfam" id="PF00026">
    <property type="entry name" value="Asp"/>
    <property type="match status" value="2"/>
</dbReference>
<dbReference type="InterPro" id="IPR001969">
    <property type="entry name" value="Aspartic_peptidase_AS"/>
</dbReference>
<sequence length="1474" mass="167939">IFFSFTEINVNPINLKFYLYILTIIVGTLPGFIILGVFKSFILTIDYESMGIFSMLYIVFKNLVTIILGSFSMIVYCDMAFPIIMIKIVAIFKIPIINTIPLRHKLIAKKVYTHYLLYREAISSYHEKKYINDKYIQPVEDVQDMIYMANISIGTPPQYFKVVLDTGSANLWIPDASCEYELPKMKNNFTPIYKNLPECSSLCNVLDYHSCPHLCDPGCCKKQYKNLLDKIFSLIDHHKTDDRKCKSKAHFDKNKSLTYIKNGTNFKIRYGTGSANGYQGTDVVCLTPTSLCIPYQTFGQATHLAQFFSDTPIDGILGLAFESIAVNGVTPPIINAYNMKILEKPIFTVYMGHYGLKYEQKGGVFTYGGMDEDNCDKVIGYIKLTSPTYWQFNIEGVSFDKFSDKMTSSAISDTGTSLISGPKGVVDFIASKIGSVFDKKFQTWVVDCKYNGPPINFIIGGKIYEIPVINYVLPIDGEICEFGLFSLDGMSFGPRWILGDPFIRSYCQIHNFIDKTIVIKYLLRNLSITSRYSTIDDDEYGDMTYSKRLLSDVKRKLPDSSHLRITDFKENYTKIKELGIGRFGSVAQYLNKKTNTFIVGKHVKMEMFDHWSQDWGKIKRRLNDFIVELEILHNLSRKHDRIADFIGIYSDNMELIVFTEYLCNGSIKDKLEKGVGLSEKLTLKYFYQVCEGLHWLHDRINPVIHSDIKAANILITTFDDVKLANFGLVRDLAIDGFGVAVGSEVSFDFRGTMLYVAPEVITSELGPGNKNAYGKPADMWALGCTLIEMLVCHPPYFEYFGCVEEMQKEVRERANGPIDKQLPYESKVLCPTASQHIKFLIDNLFDKNPDTRITVSQLIKLKRKIDQNTEQSLIDLYSLYDQINLASSRTTLFSSDLNSSCSTIEMKTLRDNDDFDDDIEDKKEGNFLNNKEKKSRTRYFSEISSTKKEPKRRTVNDLAICCAFFTSRFILFFRYYFQSLCYTTIFVILGILILAAFFLITFGVIHGIRTAITSVCKCDLNQPQFLIISGIFFILLFALLFSCCMVAIGEYKFRMANRTLRKSKYFVKRPSHDLKLFGITIVKKEKDEDDSSDEDDNVKEIPKLYITSPSQQALYNNKNNTLKDVMITDTSANKNLYKKLKFKLYSLIIIIISFCYGEVKGPLTNDFKKWLDNNNYKEFDFPKEEFGNYGSYGGKINSKDKITKIPIIFVHGNSDGALEMPGLYSTGFSKTIEYFESKNYTSAELYVTTWGDRNISNAGERIHSCVYVKYMRNFVEAVLKYTGSERINIISHSMGVTLARKVVIGTMTFHKCLVGKPLQDQVNVFIGLAGANYGLCSCSGSEAAIEPTCNKLNGFFPGDRCESYIPINGTIPSNVTSCNDDHNEMVCLKSAKYSKMLHDMNNSNVRVGKNIFSFWSLDDELLGTCNRVWGRPTSFIPNSSGVRIFSNLKHEQIKDNTILEQYSIITSFEEIIDE</sequence>
<dbReference type="InterPro" id="IPR011009">
    <property type="entry name" value="Kinase-like_dom_sf"/>
</dbReference>
<dbReference type="GO" id="GO:0005764">
    <property type="term" value="C:lysosome"/>
    <property type="evidence" value="ECO:0007669"/>
    <property type="project" value="TreeGrafter"/>
</dbReference>
<dbReference type="FunFam" id="2.40.70.10:FF:000058">
    <property type="entry name" value="ASpartyl Protease"/>
    <property type="match status" value="1"/>
</dbReference>
<evidence type="ECO:0000313" key="19">
    <source>
        <dbReference type="Proteomes" id="UP000035681"/>
    </source>
</evidence>
<dbReference type="PROSITE" id="PS00108">
    <property type="entry name" value="PROTEIN_KINASE_ST"/>
    <property type="match status" value="1"/>
</dbReference>
<feature type="transmembrane region" description="Helical" evidence="16">
    <location>
        <begin position="17"/>
        <end position="38"/>
    </location>
</feature>
<evidence type="ECO:0000256" key="7">
    <source>
        <dbReference type="ARBA" id="ARBA00022750"/>
    </source>
</evidence>
<protein>
    <submittedName>
        <fullName evidence="20">Lipase domain-containing protein</fullName>
    </submittedName>
</protein>
<keyword evidence="9 14" id="KW-0067">ATP-binding</keyword>
<dbReference type="WBParaSite" id="TCONS_00004568.p1">
    <property type="protein sequence ID" value="TCONS_00004568.p1"/>
    <property type="gene ID" value="XLOC_002217"/>
</dbReference>
<dbReference type="PROSITE" id="PS51767">
    <property type="entry name" value="PEPTIDASE_A1"/>
    <property type="match status" value="1"/>
</dbReference>
<dbReference type="Gene3D" id="2.40.70.10">
    <property type="entry name" value="Acid Proteases"/>
    <property type="match status" value="2"/>
</dbReference>
<dbReference type="GO" id="GO:0004672">
    <property type="term" value="F:protein kinase activity"/>
    <property type="evidence" value="ECO:0007669"/>
    <property type="project" value="InterPro"/>
</dbReference>
<accession>A0AAF5D1I4</accession>
<evidence type="ECO:0000256" key="12">
    <source>
        <dbReference type="PIRSR" id="PIRSR601461-1"/>
    </source>
</evidence>
<evidence type="ECO:0000256" key="2">
    <source>
        <dbReference type="ARBA" id="ARBA00007447"/>
    </source>
</evidence>
<evidence type="ECO:0000259" key="17">
    <source>
        <dbReference type="PROSITE" id="PS50011"/>
    </source>
</evidence>
<feature type="active site" evidence="12">
    <location>
        <position position="413"/>
    </location>
</feature>
<reference evidence="20" key="1">
    <citation type="submission" date="2024-02" db="UniProtKB">
        <authorList>
            <consortium name="WormBaseParasite"/>
        </authorList>
    </citation>
    <scope>IDENTIFICATION</scope>
</reference>
<feature type="transmembrane region" description="Helical" evidence="16">
    <location>
        <begin position="80"/>
        <end position="100"/>
    </location>
</feature>
<keyword evidence="10 13" id="KW-1015">Disulfide bond</keyword>
<dbReference type="PRINTS" id="PR00792">
    <property type="entry name" value="PEPSIN"/>
</dbReference>
<dbReference type="InterPro" id="IPR021109">
    <property type="entry name" value="Peptidase_aspartic_dom_sf"/>
</dbReference>
<dbReference type="PROSITE" id="PS00107">
    <property type="entry name" value="PROTEIN_KINASE_ATP"/>
    <property type="match status" value="1"/>
</dbReference>
<feature type="domain" description="Peptidase A1" evidence="18">
    <location>
        <begin position="147"/>
        <end position="520"/>
    </location>
</feature>
<feature type="transmembrane region" description="Helical" evidence="16">
    <location>
        <begin position="958"/>
        <end position="977"/>
    </location>
</feature>
<keyword evidence="6 14" id="KW-0547">Nucleotide-binding</keyword>
<dbReference type="InterPro" id="IPR008271">
    <property type="entry name" value="Ser/Thr_kinase_AS"/>
</dbReference>
<feature type="active site" evidence="12">
    <location>
        <position position="165"/>
    </location>
</feature>
<keyword evidence="16" id="KW-0812">Transmembrane</keyword>
<evidence type="ECO:0000256" key="10">
    <source>
        <dbReference type="ARBA" id="ARBA00023157"/>
    </source>
</evidence>
<proteinExistence type="inferred from homology"/>
<dbReference type="PANTHER" id="PTHR47966:SF45">
    <property type="entry name" value="PEPTIDASE A1 DOMAIN-CONTAINING PROTEIN"/>
    <property type="match status" value="1"/>
</dbReference>
<evidence type="ECO:0000256" key="5">
    <source>
        <dbReference type="ARBA" id="ARBA00022729"/>
    </source>
</evidence>
<evidence type="ECO:0000313" key="20">
    <source>
        <dbReference type="WBParaSite" id="TCONS_00004568.p1"/>
    </source>
</evidence>
<evidence type="ECO:0000256" key="8">
    <source>
        <dbReference type="ARBA" id="ARBA00022801"/>
    </source>
</evidence>
<dbReference type="InterPro" id="IPR002918">
    <property type="entry name" value="Lipase_EstA/Esterase_EstB"/>
</dbReference>
<feature type="transmembrane region" description="Helical" evidence="16">
    <location>
        <begin position="50"/>
        <end position="74"/>
    </location>
</feature>
<feature type="transmembrane region" description="Helical" evidence="16">
    <location>
        <begin position="1142"/>
        <end position="1159"/>
    </location>
</feature>
<keyword evidence="16" id="KW-1133">Transmembrane helix</keyword>
<dbReference type="Gene3D" id="3.40.50.1820">
    <property type="entry name" value="alpha/beta hydrolase"/>
    <property type="match status" value="1"/>
</dbReference>
<dbReference type="SUPFAM" id="SSF50630">
    <property type="entry name" value="Acid proteases"/>
    <property type="match status" value="1"/>
</dbReference>
<dbReference type="GO" id="GO:0005524">
    <property type="term" value="F:ATP binding"/>
    <property type="evidence" value="ECO:0007669"/>
    <property type="project" value="UniProtKB-UniRule"/>
</dbReference>
<dbReference type="SUPFAM" id="SSF56112">
    <property type="entry name" value="Protein kinase-like (PK-like)"/>
    <property type="match status" value="1"/>
</dbReference>
<keyword evidence="11" id="KW-0325">Glycoprotein</keyword>
<dbReference type="GO" id="GO:0005576">
    <property type="term" value="C:extracellular region"/>
    <property type="evidence" value="ECO:0007669"/>
    <property type="project" value="UniProtKB-SubCell"/>
</dbReference>
<keyword evidence="4 15" id="KW-0645">Protease</keyword>
<dbReference type="InterPro" id="IPR001461">
    <property type="entry name" value="Aspartic_peptidase_A1"/>
</dbReference>
<dbReference type="Pfam" id="PF01674">
    <property type="entry name" value="Lipase_2"/>
    <property type="match status" value="1"/>
</dbReference>
<evidence type="ECO:0000256" key="9">
    <source>
        <dbReference type="ARBA" id="ARBA00022840"/>
    </source>
</evidence>
<dbReference type="GO" id="GO:0006508">
    <property type="term" value="P:proteolysis"/>
    <property type="evidence" value="ECO:0007669"/>
    <property type="project" value="UniProtKB-KW"/>
</dbReference>
<organism evidence="19 20">
    <name type="scientific">Strongyloides stercoralis</name>
    <name type="common">Threadworm</name>
    <dbReference type="NCBI Taxonomy" id="6248"/>
    <lineage>
        <taxon>Eukaryota</taxon>
        <taxon>Metazoa</taxon>
        <taxon>Ecdysozoa</taxon>
        <taxon>Nematoda</taxon>
        <taxon>Chromadorea</taxon>
        <taxon>Rhabditida</taxon>
        <taxon>Tylenchina</taxon>
        <taxon>Panagrolaimomorpha</taxon>
        <taxon>Strongyloidoidea</taxon>
        <taxon>Strongyloididae</taxon>
        <taxon>Strongyloides</taxon>
    </lineage>
</organism>
<keyword evidence="5" id="KW-0732">Signal</keyword>
<dbReference type="InterPro" id="IPR029058">
    <property type="entry name" value="AB_hydrolase_fold"/>
</dbReference>
<feature type="domain" description="Protein kinase" evidence="17">
    <location>
        <begin position="572"/>
        <end position="874"/>
    </location>
</feature>
<keyword evidence="3" id="KW-0964">Secreted</keyword>
<dbReference type="GO" id="GO:0016042">
    <property type="term" value="P:lipid catabolic process"/>
    <property type="evidence" value="ECO:0007669"/>
    <property type="project" value="InterPro"/>
</dbReference>
<dbReference type="SUPFAM" id="SSF53474">
    <property type="entry name" value="alpha/beta-Hydrolases"/>
    <property type="match status" value="1"/>
</dbReference>
<comment type="similarity">
    <text evidence="2 15">Belongs to the peptidase A1 family.</text>
</comment>
<dbReference type="AlphaFoldDB" id="A0AAF5D1I4"/>
<evidence type="ECO:0000256" key="14">
    <source>
        <dbReference type="PROSITE-ProRule" id="PRU10141"/>
    </source>
</evidence>
<feature type="transmembrane region" description="Helical" evidence="16">
    <location>
        <begin position="983"/>
        <end position="1005"/>
    </location>
</feature>
<dbReference type="PANTHER" id="PTHR47966">
    <property type="entry name" value="BETA-SITE APP-CLEAVING ENZYME, ISOFORM A-RELATED"/>
    <property type="match status" value="1"/>
</dbReference>
<evidence type="ECO:0000259" key="18">
    <source>
        <dbReference type="PROSITE" id="PS51767"/>
    </source>
</evidence>
<dbReference type="InterPro" id="IPR033121">
    <property type="entry name" value="PEPTIDASE_A1"/>
</dbReference>
<dbReference type="CDD" id="cd05471">
    <property type="entry name" value="pepsin_like"/>
    <property type="match status" value="1"/>
</dbReference>
<evidence type="ECO:0000256" key="4">
    <source>
        <dbReference type="ARBA" id="ARBA00022670"/>
    </source>
</evidence>
<keyword evidence="8 15" id="KW-0378">Hydrolase</keyword>
<dbReference type="InterPro" id="IPR017441">
    <property type="entry name" value="Protein_kinase_ATP_BS"/>
</dbReference>
<dbReference type="Proteomes" id="UP000035681">
    <property type="component" value="Unplaced"/>
</dbReference>
<dbReference type="PROSITE" id="PS00141">
    <property type="entry name" value="ASP_PROTEASE"/>
    <property type="match status" value="2"/>
</dbReference>
<evidence type="ECO:0000256" key="13">
    <source>
        <dbReference type="PIRSR" id="PIRSR601461-2"/>
    </source>
</evidence>
<evidence type="ECO:0000256" key="11">
    <source>
        <dbReference type="ARBA" id="ARBA00023180"/>
    </source>
</evidence>
<dbReference type="Gene3D" id="1.10.510.10">
    <property type="entry name" value="Transferase(Phosphotransferase) domain 1"/>
    <property type="match status" value="1"/>
</dbReference>
<evidence type="ECO:0000256" key="15">
    <source>
        <dbReference type="RuleBase" id="RU000454"/>
    </source>
</evidence>
<evidence type="ECO:0000256" key="1">
    <source>
        <dbReference type="ARBA" id="ARBA00004613"/>
    </source>
</evidence>
<dbReference type="InterPro" id="IPR034164">
    <property type="entry name" value="Pepsin-like_dom"/>
</dbReference>
<dbReference type="Pfam" id="PF00069">
    <property type="entry name" value="Pkinase"/>
    <property type="match status" value="1"/>
</dbReference>
<dbReference type="InterPro" id="IPR000719">
    <property type="entry name" value="Prot_kinase_dom"/>
</dbReference>
<keyword evidence="7 15" id="KW-0064">Aspartyl protease</keyword>
<feature type="binding site" evidence="14">
    <location>
        <position position="601"/>
    </location>
    <ligand>
        <name>ATP</name>
        <dbReference type="ChEBI" id="CHEBI:30616"/>
    </ligand>
</feature>
<name>A0AAF5D1I4_STRER</name>
<keyword evidence="16" id="KW-0472">Membrane</keyword>
<dbReference type="GO" id="GO:0004190">
    <property type="term" value="F:aspartic-type endopeptidase activity"/>
    <property type="evidence" value="ECO:0007669"/>
    <property type="project" value="UniProtKB-KW"/>
</dbReference>
<feature type="disulfide bond" evidence="13">
    <location>
        <begin position="178"/>
        <end position="245"/>
    </location>
</feature>
<feature type="transmembrane region" description="Helical" evidence="16">
    <location>
        <begin position="1025"/>
        <end position="1048"/>
    </location>
</feature>
<dbReference type="PROSITE" id="PS50011">
    <property type="entry name" value="PROTEIN_KINASE_DOM"/>
    <property type="match status" value="1"/>
</dbReference>
<evidence type="ECO:0000256" key="16">
    <source>
        <dbReference type="SAM" id="Phobius"/>
    </source>
</evidence>
<comment type="subcellular location">
    <subcellularLocation>
        <location evidence="1">Secreted</location>
    </subcellularLocation>
</comment>
<dbReference type="SMART" id="SM00220">
    <property type="entry name" value="S_TKc"/>
    <property type="match status" value="1"/>
</dbReference>